<dbReference type="EMBL" id="BMIF01000002">
    <property type="protein sequence ID" value="GGA57824.1"/>
    <property type="molecule type" value="Genomic_DNA"/>
</dbReference>
<comment type="similarity">
    <text evidence="5">Belongs to the Omp25/RopB family.</text>
</comment>
<evidence type="ECO:0000256" key="6">
    <source>
        <dbReference type="SAM" id="SignalP"/>
    </source>
</evidence>
<keyword evidence="4" id="KW-0998">Cell outer membrane</keyword>
<dbReference type="PANTHER" id="PTHR34001">
    <property type="entry name" value="BLL7405 PROTEIN"/>
    <property type="match status" value="1"/>
</dbReference>
<dbReference type="RefSeq" id="WP_188719771.1">
    <property type="nucleotide sequence ID" value="NZ_BMIF01000002.1"/>
</dbReference>
<dbReference type="Proteomes" id="UP000636264">
    <property type="component" value="Unassembled WGS sequence"/>
</dbReference>
<feature type="domain" description="Outer membrane protein beta-barrel" evidence="7">
    <location>
        <begin position="41"/>
        <end position="237"/>
    </location>
</feature>
<organism evidence="8 9">
    <name type="scientific">Nitratireductor aestuarii</name>
    <dbReference type="NCBI Taxonomy" id="1735103"/>
    <lineage>
        <taxon>Bacteria</taxon>
        <taxon>Pseudomonadati</taxon>
        <taxon>Pseudomonadota</taxon>
        <taxon>Alphaproteobacteria</taxon>
        <taxon>Hyphomicrobiales</taxon>
        <taxon>Phyllobacteriaceae</taxon>
        <taxon>Nitratireductor</taxon>
    </lineage>
</organism>
<evidence type="ECO:0000256" key="5">
    <source>
        <dbReference type="ARBA" id="ARBA00038306"/>
    </source>
</evidence>
<comment type="caution">
    <text evidence="8">The sequence shown here is derived from an EMBL/GenBank/DDBJ whole genome shotgun (WGS) entry which is preliminary data.</text>
</comment>
<dbReference type="InterPro" id="IPR051692">
    <property type="entry name" value="OMP-like"/>
</dbReference>
<name>A0A916RL42_9HYPH</name>
<dbReference type="InterPro" id="IPR027385">
    <property type="entry name" value="Beta-barrel_OMP"/>
</dbReference>
<keyword evidence="2 6" id="KW-0732">Signal</keyword>
<evidence type="ECO:0000313" key="9">
    <source>
        <dbReference type="Proteomes" id="UP000636264"/>
    </source>
</evidence>
<dbReference type="Gene3D" id="2.40.160.20">
    <property type="match status" value="1"/>
</dbReference>
<evidence type="ECO:0000313" key="8">
    <source>
        <dbReference type="EMBL" id="GGA57824.1"/>
    </source>
</evidence>
<dbReference type="PANTHER" id="PTHR34001:SF3">
    <property type="entry name" value="BLL7405 PROTEIN"/>
    <property type="match status" value="1"/>
</dbReference>
<gene>
    <name evidence="8" type="ORF">GCM10011385_09180</name>
</gene>
<keyword evidence="9" id="KW-1185">Reference proteome</keyword>
<evidence type="ECO:0000259" key="7">
    <source>
        <dbReference type="Pfam" id="PF13505"/>
    </source>
</evidence>
<feature type="chain" id="PRO_5037172530" evidence="6">
    <location>
        <begin position="20"/>
        <end position="237"/>
    </location>
</feature>
<dbReference type="AlphaFoldDB" id="A0A916RL42"/>
<dbReference type="Pfam" id="PF13505">
    <property type="entry name" value="OMP_b-brl"/>
    <property type="match status" value="1"/>
</dbReference>
<evidence type="ECO:0000256" key="3">
    <source>
        <dbReference type="ARBA" id="ARBA00023136"/>
    </source>
</evidence>
<dbReference type="GO" id="GO:0009279">
    <property type="term" value="C:cell outer membrane"/>
    <property type="evidence" value="ECO:0007669"/>
    <property type="project" value="UniProtKB-SubCell"/>
</dbReference>
<sequence>MRAILSLSFLALVSAPSFAADIIFDPDPVPPMVALPEAPFSWSGRYIGIDLGYGKSKVKQEYATATTATDLFNIKQGEGAFGGVYAGFGRQARNLYFGFEGDVQYASIKGKSTNVAGTTGEFTPTWLGSTRLRAGYAINNVLGQDMGHLLPYLTGGLAFGGFKATTKTSAGAEWSASRPDTGYTLGAGIDYAINNNTIAKLEYQYMDFGKRTFSDETDYVRLRMKAHTIRAGVAYKF</sequence>
<protein>
    <submittedName>
        <fullName evidence="8">Porin</fullName>
    </submittedName>
</protein>
<keyword evidence="3" id="KW-0472">Membrane</keyword>
<evidence type="ECO:0000256" key="2">
    <source>
        <dbReference type="ARBA" id="ARBA00022729"/>
    </source>
</evidence>
<proteinExistence type="inferred from homology"/>
<reference evidence="8" key="2">
    <citation type="submission" date="2020-09" db="EMBL/GenBank/DDBJ databases">
        <authorList>
            <person name="Sun Q."/>
            <person name="Zhou Y."/>
        </authorList>
    </citation>
    <scope>NUCLEOTIDE SEQUENCE</scope>
    <source>
        <strain evidence="8">CGMCC 1.15320</strain>
    </source>
</reference>
<comment type="subcellular location">
    <subcellularLocation>
        <location evidence="1">Cell outer membrane</location>
    </subcellularLocation>
</comment>
<feature type="signal peptide" evidence="6">
    <location>
        <begin position="1"/>
        <end position="19"/>
    </location>
</feature>
<reference evidence="8" key="1">
    <citation type="journal article" date="2014" name="Int. J. Syst. Evol. Microbiol.">
        <title>Complete genome sequence of Corynebacterium casei LMG S-19264T (=DSM 44701T), isolated from a smear-ripened cheese.</title>
        <authorList>
            <consortium name="US DOE Joint Genome Institute (JGI-PGF)"/>
            <person name="Walter F."/>
            <person name="Albersmeier A."/>
            <person name="Kalinowski J."/>
            <person name="Ruckert C."/>
        </authorList>
    </citation>
    <scope>NUCLEOTIDE SEQUENCE</scope>
    <source>
        <strain evidence="8">CGMCC 1.15320</strain>
    </source>
</reference>
<dbReference type="SUPFAM" id="SSF56925">
    <property type="entry name" value="OMPA-like"/>
    <property type="match status" value="1"/>
</dbReference>
<evidence type="ECO:0000256" key="4">
    <source>
        <dbReference type="ARBA" id="ARBA00023237"/>
    </source>
</evidence>
<accession>A0A916RL42</accession>
<dbReference type="InterPro" id="IPR011250">
    <property type="entry name" value="OMP/PagP_B-barrel"/>
</dbReference>
<evidence type="ECO:0000256" key="1">
    <source>
        <dbReference type="ARBA" id="ARBA00004442"/>
    </source>
</evidence>